<dbReference type="NCBIfam" id="NF006511">
    <property type="entry name" value="PRK08951.1"/>
    <property type="match status" value="1"/>
</dbReference>
<keyword evidence="8 10" id="KW-0558">Oxidation</keyword>
<evidence type="ECO:0000256" key="12">
    <source>
        <dbReference type="PIRSR" id="PIRSR601465-50"/>
    </source>
</evidence>
<evidence type="ECO:0000256" key="13">
    <source>
        <dbReference type="RuleBase" id="RU003572"/>
    </source>
</evidence>
<comment type="subcellular location">
    <subcellularLocation>
        <location evidence="10 13">Cytoplasm</location>
    </subcellularLocation>
</comment>
<reference evidence="18 19" key="1">
    <citation type="journal article" date="2009" name="PLoS ONE">
        <title>The complete genome of Teredinibacter turnerae T7901: an intracellular endosymbiont of marine wood-boring bivalves (shipworms).</title>
        <authorList>
            <person name="Yang J.C."/>
            <person name="Madupu R."/>
            <person name="Durkin A.S."/>
            <person name="Ekborg N.A."/>
            <person name="Pedamallu C.S."/>
            <person name="Hostetler J.B."/>
            <person name="Radune D."/>
            <person name="Toms B.S."/>
            <person name="Henrissat B."/>
            <person name="Coutinho P.M."/>
            <person name="Schwarz S."/>
            <person name="Field L."/>
            <person name="Trindade-Silva A.E."/>
            <person name="Soares C.A.G."/>
            <person name="Elshahawi S."/>
            <person name="Hanora A."/>
            <person name="Schmidt E.W."/>
            <person name="Haygood M.G."/>
            <person name="Posfai J."/>
            <person name="Benner J."/>
            <person name="Madinger C."/>
            <person name="Nove J."/>
            <person name="Anton B."/>
            <person name="Chaudhary K."/>
            <person name="Foster J."/>
            <person name="Holman A."/>
            <person name="Kumar S."/>
            <person name="Lessard P.A."/>
            <person name="Luyten Y.A."/>
            <person name="Slatko B."/>
            <person name="Wood N."/>
            <person name="Wu B."/>
            <person name="Teplitski M."/>
            <person name="Mougous J.D."/>
            <person name="Ward N."/>
            <person name="Eisen J.A."/>
            <person name="Badger J.H."/>
            <person name="Distel D.L."/>
        </authorList>
    </citation>
    <scope>NUCLEOTIDE SEQUENCE [LARGE SCALE GENOMIC DNA]</scope>
    <source>
        <strain evidence="19">ATCC 39867 / T7901</strain>
    </source>
</reference>
<feature type="binding site" evidence="10">
    <location>
        <begin position="457"/>
        <end position="460"/>
    </location>
    <ligand>
        <name>glyoxylate</name>
        <dbReference type="ChEBI" id="CHEBI:36655"/>
    </ligand>
</feature>
<dbReference type="GO" id="GO:0000287">
    <property type="term" value="F:magnesium ion binding"/>
    <property type="evidence" value="ECO:0007669"/>
    <property type="project" value="TreeGrafter"/>
</dbReference>
<keyword evidence="7 10" id="KW-0460">Magnesium</keyword>
<keyword evidence="3 10" id="KW-0963">Cytoplasm</keyword>
<dbReference type="GO" id="GO:0006097">
    <property type="term" value="P:glyoxylate cycle"/>
    <property type="evidence" value="ECO:0007669"/>
    <property type="project" value="UniProtKB-UniRule"/>
</dbReference>
<evidence type="ECO:0000256" key="7">
    <source>
        <dbReference type="ARBA" id="ARBA00022842"/>
    </source>
</evidence>
<dbReference type="Gene3D" id="3.20.20.360">
    <property type="entry name" value="Malate synthase, domain 3"/>
    <property type="match status" value="2"/>
</dbReference>
<feature type="domain" description="Malate synthase G alpha-beta insertion" evidence="16">
    <location>
        <begin position="159"/>
        <end position="234"/>
    </location>
</feature>
<protein>
    <recommendedName>
        <fullName evidence="10 11">Malate synthase G</fullName>
        <ecNumber evidence="10 11">2.3.3.9</ecNumber>
    </recommendedName>
</protein>
<feature type="binding site" evidence="10">
    <location>
        <position position="339"/>
    </location>
    <ligand>
        <name>glyoxylate</name>
        <dbReference type="ChEBI" id="CHEBI:36655"/>
    </ligand>
</feature>
<evidence type="ECO:0000313" key="18">
    <source>
        <dbReference type="EMBL" id="ACR12824.1"/>
    </source>
</evidence>
<feature type="binding site" evidence="10">
    <location>
        <position position="541"/>
    </location>
    <ligand>
        <name>acetyl-CoA</name>
        <dbReference type="ChEBI" id="CHEBI:57288"/>
    </ligand>
</feature>
<dbReference type="NCBIfam" id="NF002825">
    <property type="entry name" value="PRK02999.1"/>
    <property type="match status" value="1"/>
</dbReference>
<dbReference type="Pfam" id="PF20658">
    <property type="entry name" value="MSG_insertion"/>
    <property type="match status" value="1"/>
</dbReference>
<sequence length="724" mass="80248">MKLSLKNSSYMDANFYNFINEDVLPLAGVSRADFWRELEVLVDRFSPENQQLLFQRDALQAQIDEWHKSHQGELFDAALYTAFLTEIGYLEPEADDFQVTTENVDAEIAQLAGPQLVVPLKNARFALNAANARWGSLYDALYGTDVIPYDAGLKPGKRYNPARGQQVIQSGRDFLDEIFPLETGSHHNVSSYVVYYQHLLAFFADGSETGLQDPGQFVALNGHKENPESILLKNNGLHVELVFDRHGEVGKNDLANLQDIQIEAALTTIMDCEDSVAAVDAEDKLEVYRNWLGLVRGDLTAVFDKGGVAHTRRMNCDRVYTAGDGEEYRLPGRSLMLVRNVGLAMNCDIMQTSQGEFVPEGIIDAVVTGLIGAIDIRDSARKKRNSRTGSVYIVKPKLHGSREVAFTCALFSAVEELVGLTPNTLKIGIMDEERRTTLNLKACIREARERVVFINTGFLDRTGDEIHTSMHAGAFMPKAWLKEQPWITAYENNNVDVGLACGLPGHGQIGKGMWPMPDEMEKMMASKIAHPRAGANTAWVPSPTAAVLHALHYHRVDVGEVQDGLRERAPAARAEIMQIPLLSAEDTLSSADIERELENNIQGILGYVVRWVELGIGCSKVPDINDIGLMEDRATLRISSQHIANWLLHGLCSLDQLDTLLLRMAAVVDAQNAATDGYQPMATDPATNLALQAARDLIVLGAEQPNGYTEHLLQKYRLQQKQRA</sequence>
<dbReference type="RefSeq" id="WP_015818937.1">
    <property type="nucleotide sequence ID" value="NC_012997.1"/>
</dbReference>
<dbReference type="PANTHER" id="PTHR42739">
    <property type="entry name" value="MALATE SYNTHASE G"/>
    <property type="match status" value="1"/>
</dbReference>
<feature type="active site" description="Proton acceptor" evidence="10 12">
    <location>
        <position position="339"/>
    </location>
</feature>
<feature type="binding site" evidence="10">
    <location>
        <position position="117"/>
    </location>
    <ligand>
        <name>acetyl-CoA</name>
        <dbReference type="ChEBI" id="CHEBI:57288"/>
    </ligand>
</feature>
<evidence type="ECO:0000256" key="11">
    <source>
        <dbReference type="NCBIfam" id="TIGR01345"/>
    </source>
</evidence>
<feature type="binding site" evidence="10">
    <location>
        <position position="432"/>
    </location>
    <ligand>
        <name>Mg(2+)</name>
        <dbReference type="ChEBI" id="CHEBI:18420"/>
    </ligand>
</feature>
<dbReference type="Pfam" id="PF01274">
    <property type="entry name" value="MS_TIM-barrel"/>
    <property type="match status" value="1"/>
</dbReference>
<dbReference type="EC" id="2.3.3.9" evidence="10 11"/>
<evidence type="ECO:0000256" key="4">
    <source>
        <dbReference type="ARBA" id="ARBA00022532"/>
    </source>
</evidence>
<evidence type="ECO:0000256" key="10">
    <source>
        <dbReference type="HAMAP-Rule" id="MF_00641"/>
    </source>
</evidence>
<keyword evidence="19" id="KW-1185">Reference proteome</keyword>
<evidence type="ECO:0000256" key="2">
    <source>
        <dbReference type="ARBA" id="ARBA00022435"/>
    </source>
</evidence>
<dbReference type="GO" id="GO:0004474">
    <property type="term" value="F:malate synthase activity"/>
    <property type="evidence" value="ECO:0007669"/>
    <property type="project" value="UniProtKB-UniRule"/>
</dbReference>
<feature type="binding site" evidence="10">
    <location>
        <position position="312"/>
    </location>
    <ligand>
        <name>acetyl-CoA</name>
        <dbReference type="ChEBI" id="CHEBI:57288"/>
    </ligand>
</feature>
<dbReference type="InterPro" id="IPR006253">
    <property type="entry name" value="Malate_synthG"/>
</dbReference>
<feature type="binding site" evidence="10">
    <location>
        <position position="275"/>
    </location>
    <ligand>
        <name>acetyl-CoA</name>
        <dbReference type="ChEBI" id="CHEBI:57288"/>
    </ligand>
</feature>
<dbReference type="NCBIfam" id="TIGR01345">
    <property type="entry name" value="malate_syn_G"/>
    <property type="match status" value="1"/>
</dbReference>
<feature type="domain" description="Malate synthase C-terminal" evidence="17">
    <location>
        <begin position="593"/>
        <end position="676"/>
    </location>
</feature>
<dbReference type="Pfam" id="PF20656">
    <property type="entry name" value="MS_N"/>
    <property type="match status" value="1"/>
</dbReference>
<comment type="pathway">
    <text evidence="10 13">Carbohydrate metabolism; glyoxylate cycle; (S)-malate from isocitrate: step 2/2.</text>
</comment>
<dbReference type="InterPro" id="IPR044856">
    <property type="entry name" value="Malate_synth_C_sf"/>
</dbReference>
<keyword evidence="5 10" id="KW-0808">Transferase</keyword>
<dbReference type="AlphaFoldDB" id="C5BM78"/>
<organism evidence="18 19">
    <name type="scientific">Teredinibacter turnerae (strain ATCC 39867 / T7901)</name>
    <dbReference type="NCBI Taxonomy" id="377629"/>
    <lineage>
        <taxon>Bacteria</taxon>
        <taxon>Pseudomonadati</taxon>
        <taxon>Pseudomonadota</taxon>
        <taxon>Gammaproteobacteria</taxon>
        <taxon>Cellvibrionales</taxon>
        <taxon>Cellvibrionaceae</taxon>
        <taxon>Teredinibacter</taxon>
    </lineage>
</organism>
<feature type="binding site" evidence="10">
    <location>
        <position position="432"/>
    </location>
    <ligand>
        <name>glyoxylate</name>
        <dbReference type="ChEBI" id="CHEBI:36655"/>
    </ligand>
</feature>
<name>C5BM78_TERTT</name>
<dbReference type="PANTHER" id="PTHR42739:SF1">
    <property type="entry name" value="MALATE SYNTHASE G"/>
    <property type="match status" value="1"/>
</dbReference>
<evidence type="ECO:0000256" key="9">
    <source>
        <dbReference type="ARBA" id="ARBA00047918"/>
    </source>
</evidence>
<comment type="subunit">
    <text evidence="10">Monomer.</text>
</comment>
<dbReference type="InterPro" id="IPR048355">
    <property type="entry name" value="MS_C"/>
</dbReference>
<evidence type="ECO:0000259" key="14">
    <source>
        <dbReference type="Pfam" id="PF01274"/>
    </source>
</evidence>
<evidence type="ECO:0000256" key="5">
    <source>
        <dbReference type="ARBA" id="ARBA00022679"/>
    </source>
</evidence>
<feature type="domain" description="Malate synthase TIM barrel" evidence="14">
    <location>
        <begin position="336"/>
        <end position="580"/>
    </location>
</feature>
<dbReference type="InterPro" id="IPR046363">
    <property type="entry name" value="MS_N_TIM-barrel_dom"/>
</dbReference>
<evidence type="ECO:0000259" key="16">
    <source>
        <dbReference type="Pfam" id="PF20658"/>
    </source>
</evidence>
<evidence type="ECO:0000256" key="6">
    <source>
        <dbReference type="ARBA" id="ARBA00022723"/>
    </source>
</evidence>
<dbReference type="HOGENOM" id="CLU_028446_1_0_6"/>
<dbReference type="GO" id="GO:0009436">
    <property type="term" value="P:glyoxylate catabolic process"/>
    <property type="evidence" value="ECO:0007669"/>
    <property type="project" value="TreeGrafter"/>
</dbReference>
<evidence type="ECO:0000259" key="17">
    <source>
        <dbReference type="Pfam" id="PF20659"/>
    </source>
</evidence>
<dbReference type="Pfam" id="PF20659">
    <property type="entry name" value="MS_C"/>
    <property type="match status" value="1"/>
</dbReference>
<dbReference type="SUPFAM" id="SSF51645">
    <property type="entry name" value="Malate synthase G"/>
    <property type="match status" value="1"/>
</dbReference>
<comment type="similarity">
    <text evidence="10 13">Belongs to the malate synthase family. GlcB subfamily.</text>
</comment>
<keyword evidence="2 10" id="KW-0329">Glyoxylate bypass</keyword>
<evidence type="ECO:0000256" key="8">
    <source>
        <dbReference type="ARBA" id="ARBA00023097"/>
    </source>
</evidence>
<gene>
    <name evidence="10" type="primary">glcB</name>
    <name evidence="18" type="ordered locus">TERTU_0339</name>
</gene>
<feature type="modified residue" description="Cysteine sulfenic acid (-SOH)" evidence="10">
    <location>
        <position position="618"/>
    </location>
</feature>
<comment type="cofactor">
    <cofactor evidence="1 10">
        <name>Mg(2+)</name>
        <dbReference type="ChEBI" id="CHEBI:18420"/>
    </cofactor>
</comment>
<dbReference type="UniPathway" id="UPA00703">
    <property type="reaction ID" value="UER00720"/>
</dbReference>
<comment type="function">
    <text evidence="10">Involved in the glycolate utilization. Catalyzes the condensation and subsequent hydrolysis of acetyl-coenzyme A (acetyl-CoA) and glyoxylate to form malate and CoA.</text>
</comment>
<accession>C5BM78</accession>
<dbReference type="HAMAP" id="MF_00641">
    <property type="entry name" value="Malate_synth_G"/>
    <property type="match status" value="1"/>
</dbReference>
<dbReference type="EMBL" id="CP001614">
    <property type="protein sequence ID" value="ACR12824.1"/>
    <property type="molecule type" value="Genomic_DNA"/>
</dbReference>
<evidence type="ECO:0000259" key="15">
    <source>
        <dbReference type="Pfam" id="PF20656"/>
    </source>
</evidence>
<feature type="binding site" evidence="10">
    <location>
        <position position="460"/>
    </location>
    <ligand>
        <name>Mg(2+)</name>
        <dbReference type="ChEBI" id="CHEBI:18420"/>
    </ligand>
</feature>
<dbReference type="InterPro" id="IPR011076">
    <property type="entry name" value="Malate_synth_sf"/>
</dbReference>
<keyword evidence="6 10" id="KW-0479">Metal-binding</keyword>
<evidence type="ECO:0000256" key="1">
    <source>
        <dbReference type="ARBA" id="ARBA00001946"/>
    </source>
</evidence>
<evidence type="ECO:0000313" key="19">
    <source>
        <dbReference type="Proteomes" id="UP000009080"/>
    </source>
</evidence>
<feature type="domain" description="Malate synthase N-terminal" evidence="15">
    <location>
        <begin position="15"/>
        <end position="73"/>
    </location>
</feature>
<feature type="active site" description="Proton donor" evidence="10 12">
    <location>
        <position position="632"/>
    </location>
</feature>
<dbReference type="STRING" id="377629.TERTU_0339"/>
<dbReference type="Proteomes" id="UP000009080">
    <property type="component" value="Chromosome"/>
</dbReference>
<dbReference type="InterPro" id="IPR048356">
    <property type="entry name" value="MS_N"/>
</dbReference>
<dbReference type="InterPro" id="IPR001465">
    <property type="entry name" value="Malate_synthase_TIM"/>
</dbReference>
<evidence type="ECO:0000256" key="3">
    <source>
        <dbReference type="ARBA" id="ARBA00022490"/>
    </source>
</evidence>
<proteinExistence type="inferred from homology"/>
<dbReference type="InterPro" id="IPR048357">
    <property type="entry name" value="MSG_insertion"/>
</dbReference>
<dbReference type="OrthoDB" id="9762054at2"/>
<dbReference type="Gene3D" id="1.20.1220.12">
    <property type="entry name" value="Malate synthase, domain III"/>
    <property type="match status" value="1"/>
</dbReference>
<comment type="catalytic activity">
    <reaction evidence="9 10 13">
        <text>glyoxylate + acetyl-CoA + H2O = (S)-malate + CoA + H(+)</text>
        <dbReference type="Rhea" id="RHEA:18181"/>
        <dbReference type="ChEBI" id="CHEBI:15377"/>
        <dbReference type="ChEBI" id="CHEBI:15378"/>
        <dbReference type="ChEBI" id="CHEBI:15589"/>
        <dbReference type="ChEBI" id="CHEBI:36655"/>
        <dbReference type="ChEBI" id="CHEBI:57287"/>
        <dbReference type="ChEBI" id="CHEBI:57288"/>
        <dbReference type="EC" id="2.3.3.9"/>
    </reaction>
</comment>
<keyword evidence="4 10" id="KW-0816">Tricarboxylic acid cycle</keyword>
<dbReference type="GO" id="GO:0005829">
    <property type="term" value="C:cytosol"/>
    <property type="evidence" value="ECO:0007669"/>
    <property type="project" value="TreeGrafter"/>
</dbReference>
<feature type="binding site" evidence="10">
    <location>
        <begin position="124"/>
        <end position="125"/>
    </location>
    <ligand>
        <name>acetyl-CoA</name>
        <dbReference type="ChEBI" id="CHEBI:57288"/>
    </ligand>
</feature>
<dbReference type="KEGG" id="ttu:TERTU_0339"/>
<dbReference type="eggNOG" id="COG2225">
    <property type="taxonomic scope" value="Bacteria"/>
</dbReference>
<comment type="caution">
    <text evidence="10">Lacks conserved residue(s) required for the propagation of feature annotation.</text>
</comment>
<dbReference type="GO" id="GO:0006099">
    <property type="term" value="P:tricarboxylic acid cycle"/>
    <property type="evidence" value="ECO:0007669"/>
    <property type="project" value="UniProtKB-KW"/>
</dbReference>